<name>A0A1B4XX88_9CAUD</name>
<keyword evidence="2" id="KW-1185">Reference proteome</keyword>
<protein>
    <submittedName>
        <fullName evidence="1">Uncharacterized protein</fullName>
    </submittedName>
</protein>
<dbReference type="EMBL" id="LC168164">
    <property type="protein sequence ID" value="BAV39418.1"/>
    <property type="molecule type" value="Genomic_DNA"/>
</dbReference>
<evidence type="ECO:0000313" key="2">
    <source>
        <dbReference type="Proteomes" id="UP000224877"/>
    </source>
</evidence>
<dbReference type="Proteomes" id="UP000224877">
    <property type="component" value="Segment"/>
</dbReference>
<gene>
    <name evidence="1" type="ORF">BPT24_300</name>
</gene>
<proteinExistence type="predicted"/>
<sequence length="93" mass="10976">MKIKSLKDPKFRQTWGSHSNTSRRALNKKFTMCCGVRNCNYSSRAYRITDSQSKTHNSSYRCPKHGDTLILIGDVMQLPRNRRKRNLLIKKFR</sequence>
<reference evidence="1 2" key="1">
    <citation type="submission" date="2016-07" db="EMBL/GenBank/DDBJ databases">
        <title>Characterization of three bacteriophages infecting bacteria isolated from shrimp culture pond water.</title>
        <authorList>
            <person name="Khoa H.V."/>
        </authorList>
    </citation>
    <scope>NUCLEOTIDE SEQUENCE [LARGE SCALE GENOMIC DNA]</scope>
</reference>
<evidence type="ECO:0000313" key="1">
    <source>
        <dbReference type="EMBL" id="BAV39418.1"/>
    </source>
</evidence>
<organism evidence="1 2">
    <name type="scientific">Tenacibaculum phage pT24</name>
    <dbReference type="NCBI Taxonomy" id="1880590"/>
    <lineage>
        <taxon>Viruses</taxon>
        <taxon>Duplodnaviria</taxon>
        <taxon>Heunggongvirae</taxon>
        <taxon>Uroviricota</taxon>
        <taxon>Caudoviricetes</taxon>
        <taxon>Kungbxnavirus</taxon>
        <taxon>Kungbxnavirus pT24</taxon>
    </lineage>
</organism>
<accession>A0A1B4XX88</accession>